<accession>A0ABV6KLM8</accession>
<dbReference type="Pfam" id="PF06961">
    <property type="entry name" value="DUF1294"/>
    <property type="match status" value="1"/>
</dbReference>
<proteinExistence type="predicted"/>
<evidence type="ECO:0000256" key="1">
    <source>
        <dbReference type="SAM" id="Phobius"/>
    </source>
</evidence>
<evidence type="ECO:0000313" key="3">
    <source>
        <dbReference type="Proteomes" id="UP001589738"/>
    </source>
</evidence>
<keyword evidence="3" id="KW-1185">Reference proteome</keyword>
<sequence>MFTYIWIYLLVINIVSCTLMYADKQKAKKNEFRIKEATLWQFAFFGGALGAFIGMRSFRHKTKHPNFKWGLPFLTVLQIGLLLYYVWN</sequence>
<keyword evidence="1" id="KW-0472">Membrane</keyword>
<dbReference type="EMBL" id="JBHLUU010000015">
    <property type="protein sequence ID" value="MFC0474213.1"/>
    <property type="molecule type" value="Genomic_DNA"/>
</dbReference>
<dbReference type="InterPro" id="IPR010718">
    <property type="entry name" value="DUF1294"/>
</dbReference>
<dbReference type="RefSeq" id="WP_160546661.1">
    <property type="nucleotide sequence ID" value="NZ_JBHLUU010000015.1"/>
</dbReference>
<feature type="transmembrane region" description="Helical" evidence="1">
    <location>
        <begin position="6"/>
        <end position="22"/>
    </location>
</feature>
<feature type="transmembrane region" description="Helical" evidence="1">
    <location>
        <begin position="67"/>
        <end position="87"/>
    </location>
</feature>
<keyword evidence="1" id="KW-0812">Transmembrane</keyword>
<comment type="caution">
    <text evidence="2">The sequence shown here is derived from an EMBL/GenBank/DDBJ whole genome shotgun (WGS) entry which is preliminary data.</text>
</comment>
<organism evidence="2 3">
    <name type="scientific">Robertmurraya beringensis</name>
    <dbReference type="NCBI Taxonomy" id="641660"/>
    <lineage>
        <taxon>Bacteria</taxon>
        <taxon>Bacillati</taxon>
        <taxon>Bacillota</taxon>
        <taxon>Bacilli</taxon>
        <taxon>Bacillales</taxon>
        <taxon>Bacillaceae</taxon>
        <taxon>Robertmurraya</taxon>
    </lineage>
</organism>
<feature type="transmembrane region" description="Helical" evidence="1">
    <location>
        <begin position="34"/>
        <end position="55"/>
    </location>
</feature>
<gene>
    <name evidence="2" type="ORF">ACFFHF_02740</name>
</gene>
<dbReference type="Proteomes" id="UP001589738">
    <property type="component" value="Unassembled WGS sequence"/>
</dbReference>
<reference evidence="2 3" key="1">
    <citation type="submission" date="2024-09" db="EMBL/GenBank/DDBJ databases">
        <authorList>
            <person name="Sun Q."/>
            <person name="Mori K."/>
        </authorList>
    </citation>
    <scope>NUCLEOTIDE SEQUENCE [LARGE SCALE GENOMIC DNA]</scope>
    <source>
        <strain evidence="2 3">CGMCC 1.9126</strain>
    </source>
</reference>
<protein>
    <submittedName>
        <fullName evidence="2">DUF1294 domain-containing protein</fullName>
    </submittedName>
</protein>
<name>A0ABV6KLM8_9BACI</name>
<evidence type="ECO:0000313" key="2">
    <source>
        <dbReference type="EMBL" id="MFC0474213.1"/>
    </source>
</evidence>
<keyword evidence="1" id="KW-1133">Transmembrane helix</keyword>